<protein>
    <submittedName>
        <fullName evidence="2">Uncharacterized protein</fullName>
    </submittedName>
</protein>
<proteinExistence type="predicted"/>
<evidence type="ECO:0000256" key="1">
    <source>
        <dbReference type="SAM" id="Phobius"/>
    </source>
</evidence>
<reference evidence="2 3" key="1">
    <citation type="submission" date="2015-02" db="EMBL/GenBank/DDBJ databases">
        <title>Genome Sequencing of Rickettsiales.</title>
        <authorList>
            <person name="Daugherty S.C."/>
            <person name="Su Q."/>
            <person name="Abolude K."/>
            <person name="Beier-Sexton M."/>
            <person name="Carlyon J.A."/>
            <person name="Carter R."/>
            <person name="Day N.P."/>
            <person name="Dumler S.J."/>
            <person name="Dyachenko V."/>
            <person name="Godinez A."/>
            <person name="Kurtti T.J."/>
            <person name="Lichay M."/>
            <person name="Mullins K.E."/>
            <person name="Ott S."/>
            <person name="Pappas-Brown V."/>
            <person name="Paris D.H."/>
            <person name="Patel P."/>
            <person name="Richards A.L."/>
            <person name="Sadzewicz L."/>
            <person name="Sears K."/>
            <person name="Seidman D."/>
            <person name="Sengamalay N."/>
            <person name="Stenos J."/>
            <person name="Tallon L.J."/>
            <person name="Vincent G."/>
            <person name="Fraser C.M."/>
            <person name="Munderloh U."/>
            <person name="Dunning-Hotopp J.C."/>
        </authorList>
    </citation>
    <scope>NUCLEOTIDE SEQUENCE [LARGE SCALE GENOMIC DNA]</scope>
    <source>
        <strain evidence="2 3">RAC413</strain>
    </source>
</reference>
<feature type="transmembrane region" description="Helical" evidence="1">
    <location>
        <begin position="6"/>
        <end position="24"/>
    </location>
</feature>
<dbReference type="AlphaFoldDB" id="A0A0F3NKU6"/>
<comment type="caution">
    <text evidence="2">The sequence shown here is derived from an EMBL/GenBank/DDBJ whole genome shotgun (WGS) entry which is preliminary data.</text>
</comment>
<accession>A0A0F3NKU6</accession>
<keyword evidence="3" id="KW-1185">Reference proteome</keyword>
<keyword evidence="1" id="KW-0812">Transmembrane</keyword>
<evidence type="ECO:0000313" key="2">
    <source>
        <dbReference type="EMBL" id="KJV68673.1"/>
    </source>
</evidence>
<name>A0A0F3NKU6_9RICK</name>
<sequence length="40" mass="4777">MGDFFKISFALLVCYCKWAIYEILAMKEFFKHSDLVVKKL</sequence>
<dbReference type="EMBL" id="LANX01000001">
    <property type="protein sequence ID" value="KJV68673.1"/>
    <property type="molecule type" value="Genomic_DNA"/>
</dbReference>
<organism evidence="2 3">
    <name type="scientific">Candidatus Neoehrlichia procyonis str. RAC413</name>
    <dbReference type="NCBI Taxonomy" id="1359163"/>
    <lineage>
        <taxon>Bacteria</taxon>
        <taxon>Pseudomonadati</taxon>
        <taxon>Pseudomonadota</taxon>
        <taxon>Alphaproteobacteria</taxon>
        <taxon>Rickettsiales</taxon>
        <taxon>Anaplasmataceae</taxon>
        <taxon>Candidatus Neoehrlichia</taxon>
    </lineage>
</organism>
<evidence type="ECO:0000313" key="3">
    <source>
        <dbReference type="Proteomes" id="UP000033562"/>
    </source>
</evidence>
<dbReference type="STRING" id="1359163.NLO413_0033"/>
<gene>
    <name evidence="2" type="ORF">NLO413_0033</name>
</gene>
<keyword evidence="1" id="KW-0472">Membrane</keyword>
<dbReference type="Proteomes" id="UP000033562">
    <property type="component" value="Unassembled WGS sequence"/>
</dbReference>
<keyword evidence="1" id="KW-1133">Transmembrane helix</keyword>